<dbReference type="EMBL" id="JH818702">
    <property type="protein sequence ID" value="EKC30158.1"/>
    <property type="molecule type" value="Genomic_DNA"/>
</dbReference>
<dbReference type="SUPFAM" id="SSF144232">
    <property type="entry name" value="HIT/MYND zinc finger-like"/>
    <property type="match status" value="1"/>
</dbReference>
<evidence type="ECO:0000256" key="1">
    <source>
        <dbReference type="SAM" id="MobiDB-lite"/>
    </source>
</evidence>
<dbReference type="AlphaFoldDB" id="K1Q886"/>
<dbReference type="FunCoup" id="K1Q886">
    <property type="interactions" value="1824"/>
</dbReference>
<feature type="region of interest" description="Disordered" evidence="1">
    <location>
        <begin position="193"/>
        <end position="214"/>
    </location>
</feature>
<proteinExistence type="predicted"/>
<gene>
    <name evidence="2" type="ORF">CGI_10021983</name>
</gene>
<dbReference type="InParanoid" id="K1Q886"/>
<dbReference type="InterPro" id="IPR002893">
    <property type="entry name" value="Znf_MYND"/>
</dbReference>
<dbReference type="PANTHER" id="PTHR12298">
    <property type="entry name" value="PCDC2 PROGRAMMED CELL DEATH PROTEIN 2 -RELATED"/>
    <property type="match status" value="1"/>
</dbReference>
<evidence type="ECO:0000313" key="2">
    <source>
        <dbReference type="EMBL" id="EKC30158.1"/>
    </source>
</evidence>
<dbReference type="PROSITE" id="PS01360">
    <property type="entry name" value="ZF_MYND_1"/>
    <property type="match status" value="1"/>
</dbReference>
<dbReference type="Pfam" id="PF04194">
    <property type="entry name" value="PDCD2_C"/>
    <property type="match status" value="2"/>
</dbReference>
<dbReference type="PANTHER" id="PTHR12298:SF4">
    <property type="entry name" value="PROGRAMMED CELL DEATH PROTEIN 2"/>
    <property type="match status" value="1"/>
</dbReference>
<dbReference type="HOGENOM" id="CLU_034893_2_0_1"/>
<feature type="compositionally biased region" description="Basic and acidic residues" evidence="1">
    <location>
        <begin position="194"/>
        <end position="209"/>
    </location>
</feature>
<dbReference type="Pfam" id="PF01753">
    <property type="entry name" value="zf-MYND"/>
    <property type="match status" value="1"/>
</dbReference>
<sequence length="376" mass="42505">MAEKSHVDLGFVEKSDPENLTCQHFPSKIGGKPAWLSLAPLPSPNQLQCPKCSGICIFLLQVYAPVEDDSNAFHRTVFVFLCKNPNCHQPNSNAPFCVVRSQLPRDNDFYSPDPPTPATPIPSKGDNLCAVCGIAGPKCCAKCHSRSYCSKEHQVIDWKNGHKQNCSNSEEDGSTKRSQVLFPEYELLIEEEEFQKKEEKSESEKKEELSSFLTSDKASSLLQDCTPEELEKMSNQSEDRTFSKFRKRVEHAPDQVLRYDREGSPLLVANDNKPGNIPQCTCGAKRQFEFQARLPFNYVALHSSYNLKRSPALLNRPQKMLTVCVKVMPQLLSHLGVDQVGASIDWGTLCVYTCSKNCYQGNQYQQEYLWKQDYSK</sequence>
<dbReference type="GO" id="GO:0005737">
    <property type="term" value="C:cytoplasm"/>
    <property type="evidence" value="ECO:0007669"/>
    <property type="project" value="InterPro"/>
</dbReference>
<dbReference type="InterPro" id="IPR007320">
    <property type="entry name" value="PDCD2_C"/>
</dbReference>
<name>K1Q886_MAGGI</name>
<protein>
    <submittedName>
        <fullName evidence="2">Programmed cell death protein 2</fullName>
    </submittedName>
</protein>
<dbReference type="GO" id="GO:0005634">
    <property type="term" value="C:nucleus"/>
    <property type="evidence" value="ECO:0007669"/>
    <property type="project" value="TreeGrafter"/>
</dbReference>
<dbReference type="PROSITE" id="PS50865">
    <property type="entry name" value="ZF_MYND_2"/>
    <property type="match status" value="1"/>
</dbReference>
<accession>K1Q886</accession>
<dbReference type="Gene3D" id="6.10.140.2220">
    <property type="match status" value="1"/>
</dbReference>
<reference evidence="2" key="1">
    <citation type="journal article" date="2012" name="Nature">
        <title>The oyster genome reveals stress adaptation and complexity of shell formation.</title>
        <authorList>
            <person name="Zhang G."/>
            <person name="Fang X."/>
            <person name="Guo X."/>
            <person name="Li L."/>
            <person name="Luo R."/>
            <person name="Xu F."/>
            <person name="Yang P."/>
            <person name="Zhang L."/>
            <person name="Wang X."/>
            <person name="Qi H."/>
            <person name="Xiong Z."/>
            <person name="Que H."/>
            <person name="Xie Y."/>
            <person name="Holland P.W."/>
            <person name="Paps J."/>
            <person name="Zhu Y."/>
            <person name="Wu F."/>
            <person name="Chen Y."/>
            <person name="Wang J."/>
            <person name="Peng C."/>
            <person name="Meng J."/>
            <person name="Yang L."/>
            <person name="Liu J."/>
            <person name="Wen B."/>
            <person name="Zhang N."/>
            <person name="Huang Z."/>
            <person name="Zhu Q."/>
            <person name="Feng Y."/>
            <person name="Mount A."/>
            <person name="Hedgecock D."/>
            <person name="Xu Z."/>
            <person name="Liu Y."/>
            <person name="Domazet-Loso T."/>
            <person name="Du Y."/>
            <person name="Sun X."/>
            <person name="Zhang S."/>
            <person name="Liu B."/>
            <person name="Cheng P."/>
            <person name="Jiang X."/>
            <person name="Li J."/>
            <person name="Fan D."/>
            <person name="Wang W."/>
            <person name="Fu W."/>
            <person name="Wang T."/>
            <person name="Wang B."/>
            <person name="Zhang J."/>
            <person name="Peng Z."/>
            <person name="Li Y."/>
            <person name="Li N."/>
            <person name="Wang J."/>
            <person name="Chen M."/>
            <person name="He Y."/>
            <person name="Tan F."/>
            <person name="Song X."/>
            <person name="Zheng Q."/>
            <person name="Huang R."/>
            <person name="Yang H."/>
            <person name="Du X."/>
            <person name="Chen L."/>
            <person name="Yang M."/>
            <person name="Gaffney P.M."/>
            <person name="Wang S."/>
            <person name="Luo L."/>
            <person name="She Z."/>
            <person name="Ming Y."/>
            <person name="Huang W."/>
            <person name="Zhang S."/>
            <person name="Huang B."/>
            <person name="Zhang Y."/>
            <person name="Qu T."/>
            <person name="Ni P."/>
            <person name="Miao G."/>
            <person name="Wang J."/>
            <person name="Wang Q."/>
            <person name="Steinberg C.E."/>
            <person name="Wang H."/>
            <person name="Li N."/>
            <person name="Qian L."/>
            <person name="Zhang G."/>
            <person name="Li Y."/>
            <person name="Yang H."/>
            <person name="Liu X."/>
            <person name="Wang J."/>
            <person name="Yin Y."/>
            <person name="Wang J."/>
        </authorList>
    </citation>
    <scope>NUCLEOTIDE SEQUENCE [LARGE SCALE GENOMIC DNA]</scope>
    <source>
        <strain evidence="2">05x7-T-G4-1.051#20</strain>
    </source>
</reference>
<organism evidence="2">
    <name type="scientific">Magallana gigas</name>
    <name type="common">Pacific oyster</name>
    <name type="synonym">Crassostrea gigas</name>
    <dbReference type="NCBI Taxonomy" id="29159"/>
    <lineage>
        <taxon>Eukaryota</taxon>
        <taxon>Metazoa</taxon>
        <taxon>Spiralia</taxon>
        <taxon>Lophotrochozoa</taxon>
        <taxon>Mollusca</taxon>
        <taxon>Bivalvia</taxon>
        <taxon>Autobranchia</taxon>
        <taxon>Pteriomorphia</taxon>
        <taxon>Ostreida</taxon>
        <taxon>Ostreoidea</taxon>
        <taxon>Ostreidae</taxon>
        <taxon>Magallana</taxon>
    </lineage>
</organism>